<protein>
    <submittedName>
        <fullName evidence="8">MFS transporter</fullName>
    </submittedName>
</protein>
<evidence type="ECO:0000256" key="1">
    <source>
        <dbReference type="ARBA" id="ARBA00004651"/>
    </source>
</evidence>
<keyword evidence="9" id="KW-1185">Reference proteome</keyword>
<evidence type="ECO:0000313" key="9">
    <source>
        <dbReference type="Proteomes" id="UP000287224"/>
    </source>
</evidence>
<dbReference type="OrthoDB" id="3613552at2"/>
<dbReference type="CDD" id="cd06173">
    <property type="entry name" value="MFS_MefA_like"/>
    <property type="match status" value="1"/>
</dbReference>
<dbReference type="RefSeq" id="WP_126601151.1">
    <property type="nucleotide sequence ID" value="NZ_BIFQ01000002.1"/>
</dbReference>
<feature type="transmembrane region" description="Helical" evidence="6">
    <location>
        <begin position="171"/>
        <end position="199"/>
    </location>
</feature>
<name>A0A401ZP33_9CHLR</name>
<gene>
    <name evidence="8" type="ORF">KDAU_59660</name>
</gene>
<feature type="transmembrane region" description="Helical" evidence="6">
    <location>
        <begin position="95"/>
        <end position="128"/>
    </location>
</feature>
<dbReference type="AlphaFoldDB" id="A0A401ZP33"/>
<evidence type="ECO:0000256" key="6">
    <source>
        <dbReference type="SAM" id="Phobius"/>
    </source>
</evidence>
<evidence type="ECO:0000256" key="4">
    <source>
        <dbReference type="ARBA" id="ARBA00022989"/>
    </source>
</evidence>
<keyword evidence="2" id="KW-1003">Cell membrane</keyword>
<comment type="caution">
    <text evidence="8">The sequence shown here is derived from an EMBL/GenBank/DDBJ whole genome shotgun (WGS) entry which is preliminary data.</text>
</comment>
<feature type="transmembrane region" description="Helical" evidence="6">
    <location>
        <begin position="374"/>
        <end position="395"/>
    </location>
</feature>
<feature type="transmembrane region" description="Helical" evidence="6">
    <location>
        <begin position="280"/>
        <end position="303"/>
    </location>
</feature>
<feature type="transmembrane region" description="Helical" evidence="6">
    <location>
        <begin position="310"/>
        <end position="328"/>
    </location>
</feature>
<evidence type="ECO:0000256" key="3">
    <source>
        <dbReference type="ARBA" id="ARBA00022692"/>
    </source>
</evidence>
<feature type="transmembrane region" description="Helical" evidence="6">
    <location>
        <begin position="242"/>
        <end position="260"/>
    </location>
</feature>
<dbReference type="EMBL" id="BIFQ01000002">
    <property type="protein sequence ID" value="GCE08637.1"/>
    <property type="molecule type" value="Genomic_DNA"/>
</dbReference>
<feature type="transmembrane region" description="Helical" evidence="6">
    <location>
        <begin position="21"/>
        <end position="43"/>
    </location>
</feature>
<organism evidence="8 9">
    <name type="scientific">Dictyobacter aurantiacus</name>
    <dbReference type="NCBI Taxonomy" id="1936993"/>
    <lineage>
        <taxon>Bacteria</taxon>
        <taxon>Bacillati</taxon>
        <taxon>Chloroflexota</taxon>
        <taxon>Ktedonobacteria</taxon>
        <taxon>Ktedonobacterales</taxon>
        <taxon>Dictyobacteraceae</taxon>
        <taxon>Dictyobacter</taxon>
    </lineage>
</organism>
<dbReference type="Pfam" id="PF07690">
    <property type="entry name" value="MFS_1"/>
    <property type="match status" value="1"/>
</dbReference>
<accession>A0A401ZP33</accession>
<evidence type="ECO:0000313" key="8">
    <source>
        <dbReference type="EMBL" id="GCE08637.1"/>
    </source>
</evidence>
<reference evidence="9" key="1">
    <citation type="submission" date="2018-12" db="EMBL/GenBank/DDBJ databases">
        <title>Tengunoibacter tsumagoiensis gen. nov., sp. nov., Dictyobacter kobayashii sp. nov., D. alpinus sp. nov., and D. joshuensis sp. nov. and description of Dictyobacteraceae fam. nov. within the order Ktedonobacterales isolated from Tengu-no-mugimeshi.</title>
        <authorList>
            <person name="Wang C.M."/>
            <person name="Zheng Y."/>
            <person name="Sakai Y."/>
            <person name="Toyoda A."/>
            <person name="Minakuchi Y."/>
            <person name="Abe K."/>
            <person name="Yokota A."/>
            <person name="Yabe S."/>
        </authorList>
    </citation>
    <scope>NUCLEOTIDE SEQUENCE [LARGE SCALE GENOMIC DNA]</scope>
    <source>
        <strain evidence="9">S-27</strain>
    </source>
</reference>
<evidence type="ECO:0000256" key="5">
    <source>
        <dbReference type="ARBA" id="ARBA00023136"/>
    </source>
</evidence>
<keyword evidence="5 6" id="KW-0472">Membrane</keyword>
<dbReference type="GO" id="GO:0022857">
    <property type="term" value="F:transmembrane transporter activity"/>
    <property type="evidence" value="ECO:0007669"/>
    <property type="project" value="InterPro"/>
</dbReference>
<dbReference type="PANTHER" id="PTHR23513">
    <property type="entry name" value="INTEGRAL MEMBRANE EFFLUX PROTEIN-RELATED"/>
    <property type="match status" value="1"/>
</dbReference>
<proteinExistence type="predicted"/>
<sequence>MNISTRKRIHIFQALRSRRFLFFWLGQTISAMGNDAFAIALAWEVLIITGSAEQMALVRIIEELPRIIFLLLGGVAADRLPKQRVILLSDCGRGLLVVLITVLAWLHLLLLWHVVVVALIFGMVRGFFGPAYRSLLPQLVESKELLPSVNAMNGLSKQGSQLIGPSLGATLFAAFGPISAFLFDALTFIFSAICTLIMGPARPRQPMEKERPLDTPTPKKPLFQHVGSEIIDGLRYVCSVPWIWLSIVLVSLAGASLAGLDQVALPKLLQESQLHLNGILIFGGVGSAMALGALLSTLVIGQFPFRRRGIVAYSGLILVGLAFLLFALPLFSLWTAFIFLGAGVLVGLGEGLFEIMWDMQLQTHVAEEKLGRVYSVYLLGINGLVPLGLWQAGFISDHFGAAWAFIGGGILSIILALIGLSQRSIRYS</sequence>
<keyword evidence="4 6" id="KW-1133">Transmembrane helix</keyword>
<dbReference type="PROSITE" id="PS50850">
    <property type="entry name" value="MFS"/>
    <property type="match status" value="1"/>
</dbReference>
<dbReference type="InterPro" id="IPR036259">
    <property type="entry name" value="MFS_trans_sf"/>
</dbReference>
<dbReference type="GO" id="GO:0005886">
    <property type="term" value="C:plasma membrane"/>
    <property type="evidence" value="ECO:0007669"/>
    <property type="project" value="UniProtKB-SubCell"/>
</dbReference>
<dbReference type="Proteomes" id="UP000287224">
    <property type="component" value="Unassembled WGS sequence"/>
</dbReference>
<evidence type="ECO:0000256" key="2">
    <source>
        <dbReference type="ARBA" id="ARBA00022475"/>
    </source>
</evidence>
<keyword evidence="3 6" id="KW-0812">Transmembrane</keyword>
<feature type="transmembrane region" description="Helical" evidence="6">
    <location>
        <begin position="334"/>
        <end position="353"/>
    </location>
</feature>
<dbReference type="InterPro" id="IPR020846">
    <property type="entry name" value="MFS_dom"/>
</dbReference>
<comment type="subcellular location">
    <subcellularLocation>
        <location evidence="1">Cell membrane</location>
        <topology evidence="1">Multi-pass membrane protein</topology>
    </subcellularLocation>
</comment>
<feature type="domain" description="Major facilitator superfamily (MFS) profile" evidence="7">
    <location>
        <begin position="239"/>
        <end position="428"/>
    </location>
</feature>
<evidence type="ECO:0000259" key="7">
    <source>
        <dbReference type="PROSITE" id="PS50850"/>
    </source>
</evidence>
<feature type="transmembrane region" description="Helical" evidence="6">
    <location>
        <begin position="55"/>
        <end position="75"/>
    </location>
</feature>
<dbReference type="PANTHER" id="PTHR23513:SF6">
    <property type="entry name" value="MAJOR FACILITATOR SUPERFAMILY ASSOCIATED DOMAIN-CONTAINING PROTEIN"/>
    <property type="match status" value="1"/>
</dbReference>
<dbReference type="SUPFAM" id="SSF103473">
    <property type="entry name" value="MFS general substrate transporter"/>
    <property type="match status" value="1"/>
</dbReference>
<dbReference type="InterPro" id="IPR011701">
    <property type="entry name" value="MFS"/>
</dbReference>
<feature type="transmembrane region" description="Helical" evidence="6">
    <location>
        <begin position="401"/>
        <end position="420"/>
    </location>
</feature>
<dbReference type="Gene3D" id="1.20.1250.20">
    <property type="entry name" value="MFS general substrate transporter like domains"/>
    <property type="match status" value="1"/>
</dbReference>